<reference evidence="10 11" key="1">
    <citation type="submission" date="2019-05" db="EMBL/GenBank/DDBJ databases">
        <title>Draft genome sequence of Actinomadura sp. 14C53.</title>
        <authorList>
            <person name="Saricaoglu S."/>
            <person name="Isik K."/>
        </authorList>
    </citation>
    <scope>NUCLEOTIDE SEQUENCE [LARGE SCALE GENOMIC DNA]</scope>
    <source>
        <strain evidence="10 11">14C53</strain>
    </source>
</reference>
<evidence type="ECO:0000256" key="2">
    <source>
        <dbReference type="ARBA" id="ARBA00022598"/>
    </source>
</evidence>
<dbReference type="AlphaFoldDB" id="A0A5C4JAY5"/>
<evidence type="ECO:0000256" key="5">
    <source>
        <dbReference type="PROSITE-ProRule" id="PRU01330"/>
    </source>
</evidence>
<feature type="domain" description="GS catalytic" evidence="9">
    <location>
        <begin position="157"/>
        <end position="512"/>
    </location>
</feature>
<evidence type="ECO:0000256" key="3">
    <source>
        <dbReference type="ARBA" id="ARBA00022741"/>
    </source>
</evidence>
<keyword evidence="4" id="KW-0067">ATP-binding</keyword>
<dbReference type="Gene3D" id="3.10.20.70">
    <property type="entry name" value="Glutamine synthetase, N-terminal domain"/>
    <property type="match status" value="1"/>
</dbReference>
<gene>
    <name evidence="10" type="ORF">ETD83_18315</name>
</gene>
<dbReference type="InterPro" id="IPR036651">
    <property type="entry name" value="Gln_synt_N_sf"/>
</dbReference>
<dbReference type="SMART" id="SM01230">
    <property type="entry name" value="Gln-synt_C"/>
    <property type="match status" value="1"/>
</dbReference>
<dbReference type="PANTHER" id="PTHR43785">
    <property type="entry name" value="GAMMA-GLUTAMYLPUTRESCINE SYNTHETASE"/>
    <property type="match status" value="1"/>
</dbReference>
<evidence type="ECO:0000256" key="1">
    <source>
        <dbReference type="ARBA" id="ARBA00009897"/>
    </source>
</evidence>
<keyword evidence="3" id="KW-0547">Nucleotide-binding</keyword>
<dbReference type="PROSITE" id="PS51987">
    <property type="entry name" value="GS_CATALYTIC"/>
    <property type="match status" value="1"/>
</dbReference>
<accession>A0A5C4JAY5</accession>
<dbReference type="GO" id="GO:0004356">
    <property type="term" value="F:glutamine synthetase activity"/>
    <property type="evidence" value="ECO:0007669"/>
    <property type="project" value="InterPro"/>
</dbReference>
<dbReference type="SUPFAM" id="SSF55931">
    <property type="entry name" value="Glutamine synthetase/guanido kinase"/>
    <property type="match status" value="1"/>
</dbReference>
<dbReference type="InterPro" id="IPR008146">
    <property type="entry name" value="Gln_synth_cat_dom"/>
</dbReference>
<dbReference type="Proteomes" id="UP000309174">
    <property type="component" value="Unassembled WGS sequence"/>
</dbReference>
<dbReference type="PROSITE" id="PS51986">
    <property type="entry name" value="GS_BETA_GRASP"/>
    <property type="match status" value="1"/>
</dbReference>
<dbReference type="InterPro" id="IPR008147">
    <property type="entry name" value="Gln_synt_N"/>
</dbReference>
<evidence type="ECO:0000256" key="7">
    <source>
        <dbReference type="SAM" id="MobiDB-lite"/>
    </source>
</evidence>
<comment type="caution">
    <text evidence="10">The sequence shown here is derived from an EMBL/GenBank/DDBJ whole genome shotgun (WGS) entry which is preliminary data.</text>
</comment>
<dbReference type="InterPro" id="IPR014746">
    <property type="entry name" value="Gln_synth/guanido_kin_cat_dom"/>
</dbReference>
<dbReference type="OrthoDB" id="3277468at2"/>
<keyword evidence="2" id="KW-0436">Ligase</keyword>
<sequence>MPLRDVNRRRVTPTPLRSGASTVEQIPETVFAGHSIDGPTRARLGKRAGETARRLAGQDVVAVALTWVDVSGITRTKTVPVERLEHAAAWGVGMSPVFDVFLLDDSITSGKHIGGPAGDLRLHPDLDRLRILAALPGWAHAPALRYAQDGGVHPLDTRALLRRETERLAEGGWSVRAAFEIEWAVSKGEGDDFVAASRGPAYGMTRVTELAGYLRDVLSALKETGVAVAQLHPEYAAGQYEVSVAAEDPVGAADTAVLVRETIRAVSTAHGLAASFSPKVEADSVGNGAHVHLSLWQENAGQNSQGGVEGRPPQETGPVNAMAGGDGPCGMTAAGEAFAAGILRRLAALLAVGAPSVASYLRLVPSHWAGAFACWGPENREAALRFVTGAEGEQYRAANLEVKCLDGAANPYLLLAALLAAGRDGLGAELRLPEPVEVDPAALTEQERAARGIEPLPASLAESVAAFEADAVLRDALGEAVTDTVSAVRRGEIALLDGASPEEIAAATRWRH</sequence>
<name>A0A5C4JAY5_9ACTN</name>
<dbReference type="EMBL" id="VCKW01000087">
    <property type="protein sequence ID" value="TMQ99202.1"/>
    <property type="molecule type" value="Genomic_DNA"/>
</dbReference>
<dbReference type="SUPFAM" id="SSF54368">
    <property type="entry name" value="Glutamine synthetase, N-terminal domain"/>
    <property type="match status" value="1"/>
</dbReference>
<proteinExistence type="inferred from homology"/>
<evidence type="ECO:0000313" key="11">
    <source>
        <dbReference type="Proteomes" id="UP000309174"/>
    </source>
</evidence>
<dbReference type="PANTHER" id="PTHR43785:SF12">
    <property type="entry name" value="TYPE-1 GLUTAMINE SYNTHETASE 2"/>
    <property type="match status" value="1"/>
</dbReference>
<evidence type="ECO:0000256" key="6">
    <source>
        <dbReference type="RuleBase" id="RU000384"/>
    </source>
</evidence>
<comment type="similarity">
    <text evidence="1 5 6">Belongs to the glutamine synthetase family.</text>
</comment>
<keyword evidence="11" id="KW-1185">Reference proteome</keyword>
<dbReference type="GO" id="GO:0005524">
    <property type="term" value="F:ATP binding"/>
    <property type="evidence" value="ECO:0007669"/>
    <property type="project" value="UniProtKB-KW"/>
</dbReference>
<evidence type="ECO:0000259" key="9">
    <source>
        <dbReference type="PROSITE" id="PS51987"/>
    </source>
</evidence>
<dbReference type="Pfam" id="PF00120">
    <property type="entry name" value="Gln-synt_C"/>
    <property type="match status" value="1"/>
</dbReference>
<feature type="region of interest" description="Disordered" evidence="7">
    <location>
        <begin position="1"/>
        <end position="23"/>
    </location>
</feature>
<organism evidence="10 11">
    <name type="scientific">Actinomadura soli</name>
    <dbReference type="NCBI Taxonomy" id="2508997"/>
    <lineage>
        <taxon>Bacteria</taxon>
        <taxon>Bacillati</taxon>
        <taxon>Actinomycetota</taxon>
        <taxon>Actinomycetes</taxon>
        <taxon>Streptosporangiales</taxon>
        <taxon>Thermomonosporaceae</taxon>
        <taxon>Actinomadura</taxon>
    </lineage>
</organism>
<dbReference type="Gene3D" id="3.30.590.10">
    <property type="entry name" value="Glutamine synthetase/guanido kinase, catalytic domain"/>
    <property type="match status" value="1"/>
</dbReference>
<evidence type="ECO:0000256" key="4">
    <source>
        <dbReference type="ARBA" id="ARBA00022840"/>
    </source>
</evidence>
<dbReference type="GO" id="GO:0006542">
    <property type="term" value="P:glutamine biosynthetic process"/>
    <property type="evidence" value="ECO:0007669"/>
    <property type="project" value="InterPro"/>
</dbReference>
<evidence type="ECO:0000259" key="8">
    <source>
        <dbReference type="PROSITE" id="PS51986"/>
    </source>
</evidence>
<protein>
    <submittedName>
        <fullName evidence="10">Glutamine synthetase</fullName>
    </submittedName>
</protein>
<feature type="domain" description="GS beta-grasp" evidence="8">
    <location>
        <begin position="58"/>
        <end position="150"/>
    </location>
</feature>
<evidence type="ECO:0000313" key="10">
    <source>
        <dbReference type="EMBL" id="TMQ99202.1"/>
    </source>
</evidence>